<dbReference type="EMBL" id="BKCJ011261714">
    <property type="protein sequence ID" value="GFD11844.1"/>
    <property type="molecule type" value="Genomic_DNA"/>
</dbReference>
<protein>
    <submittedName>
        <fullName evidence="2">Uncharacterized protein</fullName>
    </submittedName>
</protein>
<accession>A0A699TVT0</accession>
<sequence>MEAARTIAVDAGKKAPGVDESEASNIGGKNDQVPRSEVESLLQQERKTENINSTNSFNTVSSPVNTVGA</sequence>
<evidence type="ECO:0000256" key="1">
    <source>
        <dbReference type="SAM" id="MobiDB-lite"/>
    </source>
</evidence>
<dbReference type="AlphaFoldDB" id="A0A699TVT0"/>
<comment type="caution">
    <text evidence="2">The sequence shown here is derived from an EMBL/GenBank/DDBJ whole genome shotgun (WGS) entry which is preliminary data.</text>
</comment>
<gene>
    <name evidence="2" type="ORF">Tci_883813</name>
</gene>
<evidence type="ECO:0000313" key="2">
    <source>
        <dbReference type="EMBL" id="GFD11844.1"/>
    </source>
</evidence>
<feature type="compositionally biased region" description="Basic and acidic residues" evidence="1">
    <location>
        <begin position="32"/>
        <end position="49"/>
    </location>
</feature>
<feature type="region of interest" description="Disordered" evidence="1">
    <location>
        <begin position="1"/>
        <end position="69"/>
    </location>
</feature>
<proteinExistence type="predicted"/>
<reference evidence="2" key="1">
    <citation type="journal article" date="2019" name="Sci. Rep.">
        <title>Draft genome of Tanacetum cinerariifolium, the natural source of mosquito coil.</title>
        <authorList>
            <person name="Yamashiro T."/>
            <person name="Shiraishi A."/>
            <person name="Satake H."/>
            <person name="Nakayama K."/>
        </authorList>
    </citation>
    <scope>NUCLEOTIDE SEQUENCE</scope>
</reference>
<organism evidence="2">
    <name type="scientific">Tanacetum cinerariifolium</name>
    <name type="common">Dalmatian daisy</name>
    <name type="synonym">Chrysanthemum cinerariifolium</name>
    <dbReference type="NCBI Taxonomy" id="118510"/>
    <lineage>
        <taxon>Eukaryota</taxon>
        <taxon>Viridiplantae</taxon>
        <taxon>Streptophyta</taxon>
        <taxon>Embryophyta</taxon>
        <taxon>Tracheophyta</taxon>
        <taxon>Spermatophyta</taxon>
        <taxon>Magnoliopsida</taxon>
        <taxon>eudicotyledons</taxon>
        <taxon>Gunneridae</taxon>
        <taxon>Pentapetalae</taxon>
        <taxon>asterids</taxon>
        <taxon>campanulids</taxon>
        <taxon>Asterales</taxon>
        <taxon>Asteraceae</taxon>
        <taxon>Asteroideae</taxon>
        <taxon>Anthemideae</taxon>
        <taxon>Anthemidinae</taxon>
        <taxon>Tanacetum</taxon>
    </lineage>
</organism>
<feature type="compositionally biased region" description="Polar residues" evidence="1">
    <location>
        <begin position="50"/>
        <end position="69"/>
    </location>
</feature>
<name>A0A699TVT0_TANCI</name>